<dbReference type="Proteomes" id="UP001156601">
    <property type="component" value="Unassembled WGS sequence"/>
</dbReference>
<dbReference type="GO" id="GO:0009927">
    <property type="term" value="F:histidine phosphotransfer kinase activity"/>
    <property type="evidence" value="ECO:0007669"/>
    <property type="project" value="TreeGrafter"/>
</dbReference>
<evidence type="ECO:0000256" key="5">
    <source>
        <dbReference type="ARBA" id="ARBA00022679"/>
    </source>
</evidence>
<dbReference type="InterPro" id="IPR001638">
    <property type="entry name" value="Solute-binding_3/MltF_N"/>
</dbReference>
<evidence type="ECO:0000259" key="16">
    <source>
        <dbReference type="PROSITE" id="PS50110"/>
    </source>
</evidence>
<dbReference type="SUPFAM" id="SSF55785">
    <property type="entry name" value="PYP-like sensor domain (PAS domain)"/>
    <property type="match status" value="1"/>
</dbReference>
<dbReference type="PANTHER" id="PTHR43047">
    <property type="entry name" value="TWO-COMPONENT HISTIDINE PROTEIN KINASE"/>
    <property type="match status" value="1"/>
</dbReference>
<reference evidence="17" key="2">
    <citation type="submission" date="2023-01" db="EMBL/GenBank/DDBJ databases">
        <title>Draft genome sequence of Agaribacter marinus strain NBRC 110023.</title>
        <authorList>
            <person name="Sun Q."/>
            <person name="Mori K."/>
        </authorList>
    </citation>
    <scope>NUCLEOTIDE SEQUENCE</scope>
    <source>
        <strain evidence="17">NBRC 110023</strain>
    </source>
</reference>
<dbReference type="PROSITE" id="PS50109">
    <property type="entry name" value="HIS_KIN"/>
    <property type="match status" value="1"/>
</dbReference>
<comment type="caution">
    <text evidence="17">The sequence shown here is derived from an EMBL/GenBank/DDBJ whole genome shotgun (WGS) entry which is preliminary data.</text>
</comment>
<keyword evidence="11" id="KW-0131">Cell cycle</keyword>
<organism evidence="17 18">
    <name type="scientific">Agaribacter marinus</name>
    <dbReference type="NCBI Taxonomy" id="1431249"/>
    <lineage>
        <taxon>Bacteria</taxon>
        <taxon>Pseudomonadati</taxon>
        <taxon>Pseudomonadota</taxon>
        <taxon>Gammaproteobacteria</taxon>
        <taxon>Alteromonadales</taxon>
        <taxon>Alteromonadaceae</taxon>
        <taxon>Agaribacter</taxon>
    </lineage>
</organism>
<keyword evidence="6" id="KW-0547">Nucleotide-binding</keyword>
<keyword evidence="14" id="KW-0732">Signal</keyword>
<evidence type="ECO:0000256" key="13">
    <source>
        <dbReference type="SAM" id="Phobius"/>
    </source>
</evidence>
<keyword evidence="7" id="KW-0418">Kinase</keyword>
<dbReference type="EMBL" id="BSOT01000006">
    <property type="protein sequence ID" value="GLR71617.1"/>
    <property type="molecule type" value="Genomic_DNA"/>
</dbReference>
<keyword evidence="10 13" id="KW-0472">Membrane</keyword>
<dbReference type="FunFam" id="3.30.565.10:FF:000010">
    <property type="entry name" value="Sensor histidine kinase RcsC"/>
    <property type="match status" value="1"/>
</dbReference>
<protein>
    <recommendedName>
        <fullName evidence="3">histidine kinase</fullName>
        <ecNumber evidence="3">2.7.13.3</ecNumber>
    </recommendedName>
</protein>
<dbReference type="SMART" id="SM00388">
    <property type="entry name" value="HisKA"/>
    <property type="match status" value="1"/>
</dbReference>
<dbReference type="InterPro" id="IPR004358">
    <property type="entry name" value="Sig_transdc_His_kin-like_C"/>
</dbReference>
<feature type="chain" id="PRO_5041285168" description="histidine kinase" evidence="14">
    <location>
        <begin position="23"/>
        <end position="1399"/>
    </location>
</feature>
<keyword evidence="13" id="KW-0812">Transmembrane</keyword>
<dbReference type="SUPFAM" id="SSF52172">
    <property type="entry name" value="CheY-like"/>
    <property type="match status" value="1"/>
</dbReference>
<dbReference type="Gene3D" id="3.30.565.10">
    <property type="entry name" value="Histidine kinase-like ATPase, C-terminal domain"/>
    <property type="match status" value="1"/>
</dbReference>
<feature type="domain" description="Response regulatory" evidence="16">
    <location>
        <begin position="1188"/>
        <end position="1302"/>
    </location>
</feature>
<dbReference type="CDD" id="cd01007">
    <property type="entry name" value="PBP2_BvgS_HisK_like"/>
    <property type="match status" value="3"/>
</dbReference>
<keyword evidence="5" id="KW-0808">Transferase</keyword>
<gene>
    <name evidence="17" type="ORF">GCM10007852_25250</name>
</gene>
<dbReference type="SMART" id="SM00062">
    <property type="entry name" value="PBPb"/>
    <property type="match status" value="3"/>
</dbReference>
<dbReference type="InterPro" id="IPR003661">
    <property type="entry name" value="HisK_dim/P_dom"/>
</dbReference>
<dbReference type="Gene3D" id="1.10.287.130">
    <property type="match status" value="1"/>
</dbReference>
<evidence type="ECO:0000259" key="15">
    <source>
        <dbReference type="PROSITE" id="PS50109"/>
    </source>
</evidence>
<dbReference type="CDD" id="cd16922">
    <property type="entry name" value="HATPase_EvgS-ArcB-TorS-like"/>
    <property type="match status" value="1"/>
</dbReference>
<dbReference type="PRINTS" id="PR00344">
    <property type="entry name" value="BCTRLSENSOR"/>
</dbReference>
<dbReference type="Pfam" id="PF00497">
    <property type="entry name" value="SBP_bac_3"/>
    <property type="match status" value="3"/>
</dbReference>
<evidence type="ECO:0000256" key="4">
    <source>
        <dbReference type="ARBA" id="ARBA00022553"/>
    </source>
</evidence>
<dbReference type="SUPFAM" id="SSF53850">
    <property type="entry name" value="Periplasmic binding protein-like II"/>
    <property type="match status" value="3"/>
</dbReference>
<evidence type="ECO:0000256" key="2">
    <source>
        <dbReference type="ARBA" id="ARBA00004370"/>
    </source>
</evidence>
<dbReference type="GO" id="GO:0005886">
    <property type="term" value="C:plasma membrane"/>
    <property type="evidence" value="ECO:0007669"/>
    <property type="project" value="TreeGrafter"/>
</dbReference>
<dbReference type="Gene3D" id="3.40.50.2300">
    <property type="match status" value="1"/>
</dbReference>
<dbReference type="GO" id="GO:0005524">
    <property type="term" value="F:ATP binding"/>
    <property type="evidence" value="ECO:0007669"/>
    <property type="project" value="UniProtKB-KW"/>
</dbReference>
<dbReference type="PANTHER" id="PTHR43047:SF72">
    <property type="entry name" value="OSMOSENSING HISTIDINE PROTEIN KINASE SLN1"/>
    <property type="match status" value="1"/>
</dbReference>
<evidence type="ECO:0000256" key="8">
    <source>
        <dbReference type="ARBA" id="ARBA00022840"/>
    </source>
</evidence>
<dbReference type="PROSITE" id="PS50110">
    <property type="entry name" value="RESPONSE_REGULATORY"/>
    <property type="match status" value="1"/>
</dbReference>
<dbReference type="InterPro" id="IPR036890">
    <property type="entry name" value="HATPase_C_sf"/>
</dbReference>
<dbReference type="InterPro" id="IPR036097">
    <property type="entry name" value="HisK_dim/P_sf"/>
</dbReference>
<dbReference type="CDD" id="cd17546">
    <property type="entry name" value="REC_hyHK_CKI1_RcsC-like"/>
    <property type="match status" value="1"/>
</dbReference>
<comment type="subcellular location">
    <subcellularLocation>
        <location evidence="2">Membrane</location>
    </subcellularLocation>
</comment>
<evidence type="ECO:0000256" key="10">
    <source>
        <dbReference type="ARBA" id="ARBA00023136"/>
    </source>
</evidence>
<dbReference type="SUPFAM" id="SSF47384">
    <property type="entry name" value="Homodimeric domain of signal transducing histidine kinase"/>
    <property type="match status" value="1"/>
</dbReference>
<proteinExistence type="predicted"/>
<dbReference type="Pfam" id="PF00512">
    <property type="entry name" value="HisKA"/>
    <property type="match status" value="1"/>
</dbReference>
<keyword evidence="9" id="KW-0902">Two-component regulatory system</keyword>
<dbReference type="EC" id="2.7.13.3" evidence="3"/>
<feature type="modified residue" description="4-aspartylphosphate" evidence="12">
    <location>
        <position position="1237"/>
    </location>
</feature>
<evidence type="ECO:0000256" key="14">
    <source>
        <dbReference type="SAM" id="SignalP"/>
    </source>
</evidence>
<keyword evidence="18" id="KW-1185">Reference proteome</keyword>
<keyword evidence="8" id="KW-0067">ATP-binding</keyword>
<dbReference type="InterPro" id="IPR005467">
    <property type="entry name" value="His_kinase_dom"/>
</dbReference>
<dbReference type="CDD" id="cd00082">
    <property type="entry name" value="HisKA"/>
    <property type="match status" value="1"/>
</dbReference>
<feature type="transmembrane region" description="Helical" evidence="13">
    <location>
        <begin position="771"/>
        <end position="790"/>
    </location>
</feature>
<reference evidence="17" key="1">
    <citation type="journal article" date="2014" name="Int. J. Syst. Evol. Microbiol.">
        <title>Complete genome sequence of Corynebacterium casei LMG S-19264T (=DSM 44701T), isolated from a smear-ripened cheese.</title>
        <authorList>
            <consortium name="US DOE Joint Genome Institute (JGI-PGF)"/>
            <person name="Walter F."/>
            <person name="Albersmeier A."/>
            <person name="Kalinowski J."/>
            <person name="Ruckert C."/>
        </authorList>
    </citation>
    <scope>NUCLEOTIDE SEQUENCE</scope>
    <source>
        <strain evidence="17">NBRC 110023</strain>
    </source>
</reference>
<comment type="catalytic activity">
    <reaction evidence="1">
        <text>ATP + protein L-histidine = ADP + protein N-phospho-L-histidine.</text>
        <dbReference type="EC" id="2.7.13.3"/>
    </reaction>
</comment>
<dbReference type="GO" id="GO:0000155">
    <property type="term" value="F:phosphorelay sensor kinase activity"/>
    <property type="evidence" value="ECO:0007669"/>
    <property type="project" value="InterPro"/>
</dbReference>
<dbReference type="SMART" id="SM00448">
    <property type="entry name" value="REC"/>
    <property type="match status" value="1"/>
</dbReference>
<sequence>MPFRFAFCLLLLLILGFQQAEAQHLAKVQLTQQEQEWIANHQQLVVGGSPDWTPFNFTDKQGNYQGIAWDYLQLVAKKTGLTYRVVIDEWHVNLARAKNNQVQILGAVYKTEEREAFLNFSRPYFEALDYFFVRKDLQVNRLEDLNGKRLALPLGYAHRKIIQRHFPEIIIVDVLTFGEAIDAVLENRADILFDTYGALIYTLDIEGINTIVPFKSTRHLGKNPIHIASTKAHPELANIIQKGLDAITPEQHREIYNRWFSPNSLADTSTQSKVSAEFGQAKNRLKLTDEQHKWIQEHPVINVAGDYAWAPFEYQNERGEHDGLSHDMLLEVAALTGLQFRFSNDVWERALVSVEQKQSDLLAAAFKTPEREKHLLFSVPYIDVLNYFFIRSDIDISRIEELSGYRLAIIRDAAMEEEIRQQIPGIEFIYVESPAQAIQYISQNKADVLFDSHAVVMYLLDKTPQSNIVPLKTLPNLPINSLHIAVRDDYQPLLDIINLALIQIEDDRFDYMLDKWGINRQLGGTSRIALSKEEQAWLLEHNEFTFVADPSWMPFEAVDQQDQYQGMMPEYYDLVAKTLDITFSRVSTNSWQESTNLMLTKKVNMGTAASTYKPYQDLLFTDSFIQSPFVIVMQNEHKYIDDVSKLMDKRITIIHDYASSDALINRFPDKQFQIVSSTDVGLEDLYLGKTDVLISPLAQVNYLIAEKGYSSLRVVGKTNYDLEISFAIQPEFSELVPMINKVLASISTVEKQQILDKWGEKELLLKTDYQLIFIILAVAVAIISFVFFWNRRLQCEIQLRTRTELSLKQSERNLSVVIDNIPVIVYVVDVQTDLLLMANVNAINALGIDEAKVHSVMGTQFYNGETDKVLDHQTKISTVDGQSIEGLLSIIAIRYQNKDALLHIIVDLNERISMERDLQKAKNHAELANKAKSEFLANMSHEIRTPMNAIIGFTELLEEQIQDTKLTSFVKTIKSAGSSLLLLINDILDLSKIEAGKLNISKEVCNPHSIFEDISNVFSMNVRNKGLDFILKVDDRIPHALLLDSTRIRQVLFNLVGNAVKFTDTGSITLLAAAENKNDIHSTVDLRIDVQDTGIGIEQHMLEHIFQSFQQHEGQSVRKYGGTGLGLSISKRLVELMGGKIFVTSQPGNGACFSVLLREVDIMAVKRGESEASIDRQMPSVVTFNKARVLVVDDIEDNRNLLIEIFKMLNIECMQASNGRQAVEMANKHKFDLIVMDIRMPVMDGYQAANEINQTKPNLPIVALTASVMRDDYERQRRENFVGYLRKPVLKKELVDELKKYLPYSQVELQDTQTKTTQFGKELVIELAKDYLAQCRQLSQSNNLQEIAAFANALIELAKARKSEALETYAKQLVESTDNFNIAEIKSALNQFTIMCTEQ</sequence>
<evidence type="ECO:0000256" key="1">
    <source>
        <dbReference type="ARBA" id="ARBA00000085"/>
    </source>
</evidence>
<dbReference type="InterPro" id="IPR011006">
    <property type="entry name" value="CheY-like_superfamily"/>
</dbReference>
<dbReference type="FunFam" id="1.10.287.130:FF:000038">
    <property type="entry name" value="Sensory transduction histidine kinase"/>
    <property type="match status" value="1"/>
</dbReference>
<evidence type="ECO:0000256" key="3">
    <source>
        <dbReference type="ARBA" id="ARBA00012438"/>
    </source>
</evidence>
<accession>A0AA37SYL7</accession>
<evidence type="ECO:0000256" key="7">
    <source>
        <dbReference type="ARBA" id="ARBA00022777"/>
    </source>
</evidence>
<evidence type="ECO:0000313" key="18">
    <source>
        <dbReference type="Proteomes" id="UP001156601"/>
    </source>
</evidence>
<feature type="signal peptide" evidence="14">
    <location>
        <begin position="1"/>
        <end position="22"/>
    </location>
</feature>
<dbReference type="Pfam" id="PF00072">
    <property type="entry name" value="Response_reg"/>
    <property type="match status" value="1"/>
</dbReference>
<dbReference type="SMART" id="SM00387">
    <property type="entry name" value="HATPase_c"/>
    <property type="match status" value="1"/>
</dbReference>
<dbReference type="SUPFAM" id="SSF55874">
    <property type="entry name" value="ATPase domain of HSP90 chaperone/DNA topoisomerase II/histidine kinase"/>
    <property type="match status" value="1"/>
</dbReference>
<dbReference type="Pfam" id="PF02518">
    <property type="entry name" value="HATPase_c"/>
    <property type="match status" value="1"/>
</dbReference>
<keyword evidence="13" id="KW-1133">Transmembrane helix</keyword>
<dbReference type="Gene3D" id="3.40.190.10">
    <property type="entry name" value="Periplasmic binding protein-like II"/>
    <property type="match status" value="6"/>
</dbReference>
<evidence type="ECO:0000256" key="11">
    <source>
        <dbReference type="ARBA" id="ARBA00023306"/>
    </source>
</evidence>
<dbReference type="InterPro" id="IPR035965">
    <property type="entry name" value="PAS-like_dom_sf"/>
</dbReference>
<evidence type="ECO:0000256" key="12">
    <source>
        <dbReference type="PROSITE-ProRule" id="PRU00169"/>
    </source>
</evidence>
<feature type="domain" description="Histidine kinase" evidence="15">
    <location>
        <begin position="938"/>
        <end position="1161"/>
    </location>
</feature>
<evidence type="ECO:0000313" key="17">
    <source>
        <dbReference type="EMBL" id="GLR71617.1"/>
    </source>
</evidence>
<dbReference type="InterPro" id="IPR001789">
    <property type="entry name" value="Sig_transdc_resp-reg_receiver"/>
</dbReference>
<dbReference type="InterPro" id="IPR003594">
    <property type="entry name" value="HATPase_dom"/>
</dbReference>
<keyword evidence="4 12" id="KW-0597">Phosphoprotein</keyword>
<dbReference type="RefSeq" id="WP_284217962.1">
    <property type="nucleotide sequence ID" value="NZ_BSOT01000006.1"/>
</dbReference>
<name>A0AA37SYL7_9ALTE</name>
<evidence type="ECO:0000256" key="6">
    <source>
        <dbReference type="ARBA" id="ARBA00022741"/>
    </source>
</evidence>
<evidence type="ECO:0000256" key="9">
    <source>
        <dbReference type="ARBA" id="ARBA00023012"/>
    </source>
</evidence>